<dbReference type="EMBL" id="JAQQWK010000011">
    <property type="protein sequence ID" value="KAK8024484.1"/>
    <property type="molecule type" value="Genomic_DNA"/>
</dbReference>
<name>A0ABR1S528_9PEZI</name>
<protein>
    <submittedName>
        <fullName evidence="1">Short chain dehydrogenase/reductase family protein</fullName>
    </submittedName>
</protein>
<proteinExistence type="predicted"/>
<reference evidence="1 2" key="1">
    <citation type="submission" date="2023-01" db="EMBL/GenBank/DDBJ databases">
        <title>Analysis of 21 Apiospora genomes using comparative genomics revels a genus with tremendous synthesis potential of carbohydrate active enzymes and secondary metabolites.</title>
        <authorList>
            <person name="Sorensen T."/>
        </authorList>
    </citation>
    <scope>NUCLEOTIDE SEQUENCE [LARGE SCALE GENOMIC DNA]</scope>
    <source>
        <strain evidence="1 2">CBS 33761</strain>
    </source>
</reference>
<gene>
    <name evidence="1" type="ORF">PG993_012550</name>
</gene>
<accession>A0ABR1S528</accession>
<dbReference type="Gene3D" id="3.40.50.720">
    <property type="entry name" value="NAD(P)-binding Rossmann-like Domain"/>
    <property type="match status" value="1"/>
</dbReference>
<evidence type="ECO:0000313" key="1">
    <source>
        <dbReference type="EMBL" id="KAK8024484.1"/>
    </source>
</evidence>
<sequence>MASRPSKVAAQRDPNSTYILGARARPAGEDAVKKVRDVGVTVRTEVAFELDVKDDEEIAAVVKGIGTKFGELEGTFSHLAFLPLPQTFARHVCAPSNVGSFRNTVLINNAGISDPMRPPPTEPFCRGDPKITTFVVFSEHRRAPEDGAEATVRLALEDGLKFEGCSFVEWVGERT</sequence>
<keyword evidence="2" id="KW-1185">Reference proteome</keyword>
<dbReference type="Proteomes" id="UP001444661">
    <property type="component" value="Unassembled WGS sequence"/>
</dbReference>
<evidence type="ECO:0000313" key="2">
    <source>
        <dbReference type="Proteomes" id="UP001444661"/>
    </source>
</evidence>
<organism evidence="1 2">
    <name type="scientific">Apiospora rasikravindrae</name>
    <dbReference type="NCBI Taxonomy" id="990691"/>
    <lineage>
        <taxon>Eukaryota</taxon>
        <taxon>Fungi</taxon>
        <taxon>Dikarya</taxon>
        <taxon>Ascomycota</taxon>
        <taxon>Pezizomycotina</taxon>
        <taxon>Sordariomycetes</taxon>
        <taxon>Xylariomycetidae</taxon>
        <taxon>Amphisphaeriales</taxon>
        <taxon>Apiosporaceae</taxon>
        <taxon>Apiospora</taxon>
    </lineage>
</organism>
<comment type="caution">
    <text evidence="1">The sequence shown here is derived from an EMBL/GenBank/DDBJ whole genome shotgun (WGS) entry which is preliminary data.</text>
</comment>